<feature type="coiled-coil region" evidence="3">
    <location>
        <begin position="201"/>
        <end position="243"/>
    </location>
</feature>
<dbReference type="CDD" id="cd08774">
    <property type="entry name" value="14-3-3"/>
    <property type="match status" value="1"/>
</dbReference>
<evidence type="ECO:0000259" key="4">
    <source>
        <dbReference type="SMART" id="SM00101"/>
    </source>
</evidence>
<dbReference type="InParanoid" id="A0A078AZB0"/>
<dbReference type="EMBL" id="CCKQ01015656">
    <property type="protein sequence ID" value="CDW87484.1"/>
    <property type="molecule type" value="Genomic_DNA"/>
</dbReference>
<evidence type="ECO:0000256" key="1">
    <source>
        <dbReference type="ARBA" id="ARBA00006141"/>
    </source>
</evidence>
<proteinExistence type="inferred from homology"/>
<evidence type="ECO:0000313" key="5">
    <source>
        <dbReference type="EMBL" id="CDW87484.1"/>
    </source>
</evidence>
<dbReference type="PANTHER" id="PTHR18860">
    <property type="entry name" value="14-3-3 PROTEIN"/>
    <property type="match status" value="1"/>
</dbReference>
<sequence>MEPTLFMARVAEQGERFDDMFDFLKQFLQTKNHFTPDERNLLSVAFKNLVTPKRTTWRTIMAVEQSQKASQSTQNAIDGYKAVIEERLHNNCQSIVDVLRNSVISRVEKQLEKEKTHAAFEERAFFHKMVGDYFRYASEAISSQASKERLPKFKKGALESYKKAMEICKKGLKPYNSVVLGLALNFSVFYYEVMGDPAKACEIAKNQLEEALEQIDECSEENFQEAQSIIELLKENLNIWAEEVEFE</sequence>
<organism evidence="5 6">
    <name type="scientific">Stylonychia lemnae</name>
    <name type="common">Ciliate</name>
    <dbReference type="NCBI Taxonomy" id="5949"/>
    <lineage>
        <taxon>Eukaryota</taxon>
        <taxon>Sar</taxon>
        <taxon>Alveolata</taxon>
        <taxon>Ciliophora</taxon>
        <taxon>Intramacronucleata</taxon>
        <taxon>Spirotrichea</taxon>
        <taxon>Stichotrichia</taxon>
        <taxon>Sporadotrichida</taxon>
        <taxon>Oxytrichidae</taxon>
        <taxon>Stylonychinae</taxon>
        <taxon>Stylonychia</taxon>
    </lineage>
</organism>
<dbReference type="Proteomes" id="UP000039865">
    <property type="component" value="Unassembled WGS sequence"/>
</dbReference>
<dbReference type="SMART" id="SM00101">
    <property type="entry name" value="14_3_3"/>
    <property type="match status" value="1"/>
</dbReference>
<feature type="domain" description="14-3-3" evidence="4">
    <location>
        <begin position="1"/>
        <end position="247"/>
    </location>
</feature>
<dbReference type="InterPro" id="IPR000308">
    <property type="entry name" value="14-3-3"/>
</dbReference>
<dbReference type="Gene3D" id="1.20.190.20">
    <property type="entry name" value="14-3-3 domain"/>
    <property type="match status" value="1"/>
</dbReference>
<protein>
    <submittedName>
        <fullName evidence="5">14-3-3 domain containing protein</fullName>
    </submittedName>
</protein>
<dbReference type="OMA" id="TIMAVEQ"/>
<reference evidence="5 6" key="1">
    <citation type="submission" date="2014-06" db="EMBL/GenBank/DDBJ databases">
        <authorList>
            <person name="Swart Estienne"/>
        </authorList>
    </citation>
    <scope>NUCLEOTIDE SEQUENCE [LARGE SCALE GENOMIC DNA]</scope>
    <source>
        <strain evidence="5 6">130c</strain>
    </source>
</reference>
<dbReference type="OrthoDB" id="316967at2759"/>
<dbReference type="Pfam" id="PF00244">
    <property type="entry name" value="14-3-3"/>
    <property type="match status" value="1"/>
</dbReference>
<dbReference type="PRINTS" id="PR00305">
    <property type="entry name" value="1433ZETA"/>
</dbReference>
<evidence type="ECO:0000256" key="2">
    <source>
        <dbReference type="PIRSR" id="PIRSR000868-1"/>
    </source>
</evidence>
<evidence type="ECO:0000313" key="6">
    <source>
        <dbReference type="Proteomes" id="UP000039865"/>
    </source>
</evidence>
<feature type="site" description="Interaction with phosphoserine on interacting protein" evidence="2">
    <location>
        <position position="54"/>
    </location>
</feature>
<name>A0A078AZB0_STYLE</name>
<dbReference type="AlphaFoldDB" id="A0A078AZB0"/>
<keyword evidence="6" id="KW-1185">Reference proteome</keyword>
<dbReference type="InterPro" id="IPR036815">
    <property type="entry name" value="14-3-3_dom_sf"/>
</dbReference>
<comment type="similarity">
    <text evidence="1">Belongs to the 14-3-3 family.</text>
</comment>
<evidence type="ECO:0000256" key="3">
    <source>
        <dbReference type="SAM" id="Coils"/>
    </source>
</evidence>
<feature type="site" description="Interaction with phosphoserine on interacting protein" evidence="2">
    <location>
        <position position="135"/>
    </location>
</feature>
<dbReference type="PIRSF" id="PIRSF000868">
    <property type="entry name" value="14-3-3"/>
    <property type="match status" value="1"/>
</dbReference>
<accession>A0A078AZB0</accession>
<keyword evidence="3" id="KW-0175">Coiled coil</keyword>
<dbReference type="InterPro" id="IPR023410">
    <property type="entry name" value="14-3-3_domain"/>
</dbReference>
<gene>
    <name evidence="5" type="primary">Contig9394.g10040</name>
    <name evidence="5" type="ORF">STYLEM_16589</name>
</gene>
<dbReference type="SUPFAM" id="SSF48445">
    <property type="entry name" value="14-3-3 protein"/>
    <property type="match status" value="1"/>
</dbReference>